<gene>
    <name evidence="3" type="ORF">MACK_002171</name>
</gene>
<evidence type="ECO:0000313" key="4">
    <source>
        <dbReference type="Proteomes" id="UP000244811"/>
    </source>
</evidence>
<evidence type="ECO:0000256" key="1">
    <source>
        <dbReference type="SAM" id="MobiDB-lite"/>
    </source>
</evidence>
<feature type="signal peptide" evidence="2">
    <location>
        <begin position="1"/>
        <end position="16"/>
    </location>
</feature>
<dbReference type="Proteomes" id="UP000244811">
    <property type="component" value="Chromosome 3"/>
</dbReference>
<feature type="chain" id="PRO_5037953495" evidence="2">
    <location>
        <begin position="17"/>
        <end position="573"/>
    </location>
</feature>
<evidence type="ECO:0000313" key="3">
    <source>
        <dbReference type="EMBL" id="UKK01358.2"/>
    </source>
</evidence>
<protein>
    <submittedName>
        <fullName evidence="3">Uncharacterized protein</fullName>
    </submittedName>
</protein>
<feature type="region of interest" description="Disordered" evidence="1">
    <location>
        <begin position="52"/>
        <end position="80"/>
    </location>
</feature>
<sequence length="573" mass="67394">MYLYLLFICNIVLIDCFIINNTNLCVRAHLDKQVSNTVNNGKKRVILYSKDEQNEGEKEDKGESEKNDQKRVESQTSGEDDNELVDFFLNPDQKDETSGIGLKISRRLWKIINGILVYRSKYGNYRIENNFVFKRGEEGYLSKYKLGKKLNILLKLLYLQKRNHTLYKKIRGGLKNKNIDFLDTDLSEAPRLLWLLGFPVKTYFEESKMYRKISYRDDVISNKISRMVKNREMGNRNEDEGKLLTPDVMERVEKVKENILENMLQFKKIVKDSMVFSNPQELPEPSNKAEPVPDLIRKIVKEILSRNTATCPLIKRDTRYETEGGYHYAFFHWSFEQVLQALVMFNDMYFDYNKELLISSEESGEEFKPITFNILKRSYRIPETEEWPKEFQGMPLGLFIDMIRNGDVDAKEHWLRRPLLDQIGFNWGDGLKYLSFTWDKLELGLLWYINFRGFPVSEIPPGLVIPKTTLPAKFGKPEEIQGMKLGRLFYSAMDQIQVICKYYPDRFQFIRDMGLDVLLRTQIKLGYRPVPHSKFNKVDSSLMVSKDERYLFDDFNEPPSSMKKGVTRILDTE</sequence>
<dbReference type="AlphaFoldDB" id="A0A976MBR8"/>
<proteinExistence type="predicted"/>
<dbReference type="EMBL" id="CP056070">
    <property type="protein sequence ID" value="UKK01358.2"/>
    <property type="molecule type" value="Genomic_DNA"/>
</dbReference>
<accession>A0A976MBR8</accession>
<reference evidence="3" key="1">
    <citation type="submission" date="2022-07" db="EMBL/GenBank/DDBJ databases">
        <title>Evaluation of T. orientalis genome assembly methods using nanopore sequencing and analysis of variation between genomes.</title>
        <authorList>
            <person name="Yam J."/>
            <person name="Micallef M.L."/>
            <person name="Liu M."/>
            <person name="Djordjevic S.P."/>
            <person name="Bogema D.R."/>
            <person name="Jenkins C."/>
        </authorList>
    </citation>
    <scope>NUCLEOTIDE SEQUENCE</scope>
    <source>
        <strain evidence="3">Goon Nure</strain>
    </source>
</reference>
<feature type="compositionally biased region" description="Basic and acidic residues" evidence="1">
    <location>
        <begin position="52"/>
        <end position="73"/>
    </location>
</feature>
<evidence type="ECO:0000256" key="2">
    <source>
        <dbReference type="SAM" id="SignalP"/>
    </source>
</evidence>
<organism evidence="3 4">
    <name type="scientific">Theileria orientalis</name>
    <dbReference type="NCBI Taxonomy" id="68886"/>
    <lineage>
        <taxon>Eukaryota</taxon>
        <taxon>Sar</taxon>
        <taxon>Alveolata</taxon>
        <taxon>Apicomplexa</taxon>
        <taxon>Aconoidasida</taxon>
        <taxon>Piroplasmida</taxon>
        <taxon>Theileriidae</taxon>
        <taxon>Theileria</taxon>
    </lineage>
</organism>
<name>A0A976MBR8_THEOR</name>
<keyword evidence="2" id="KW-0732">Signal</keyword>